<dbReference type="AlphaFoldDB" id="A0A0A9WAF8"/>
<sequence>MNSIPIKMLPSLYATMSPGKYSTPLLYPHSQDTFLSRPQSMLINPAFRLCNHPREDSTPPPPQHENFQGGCTPKSSAPRRYTPTQTQLHWQGNSHCYLVRL</sequence>
<name>A0A0A9WAF8_LYGHE</name>
<feature type="region of interest" description="Disordered" evidence="1">
    <location>
        <begin position="52"/>
        <end position="84"/>
    </location>
</feature>
<organism evidence="2">
    <name type="scientific">Lygus hesperus</name>
    <name type="common">Western plant bug</name>
    <dbReference type="NCBI Taxonomy" id="30085"/>
    <lineage>
        <taxon>Eukaryota</taxon>
        <taxon>Metazoa</taxon>
        <taxon>Ecdysozoa</taxon>
        <taxon>Arthropoda</taxon>
        <taxon>Hexapoda</taxon>
        <taxon>Insecta</taxon>
        <taxon>Pterygota</taxon>
        <taxon>Neoptera</taxon>
        <taxon>Paraneoptera</taxon>
        <taxon>Hemiptera</taxon>
        <taxon>Heteroptera</taxon>
        <taxon>Panheteroptera</taxon>
        <taxon>Cimicomorpha</taxon>
        <taxon>Miridae</taxon>
        <taxon>Mirini</taxon>
        <taxon>Lygus</taxon>
    </lineage>
</organism>
<reference evidence="2" key="1">
    <citation type="journal article" date="2014" name="PLoS ONE">
        <title>Transcriptome-Based Identification of ABC Transporters in the Western Tarnished Plant Bug Lygus hesperus.</title>
        <authorList>
            <person name="Hull J.J."/>
            <person name="Chaney K."/>
            <person name="Geib S.M."/>
            <person name="Fabrick J.A."/>
            <person name="Brent C.S."/>
            <person name="Walsh D."/>
            <person name="Lavine L.C."/>
        </authorList>
    </citation>
    <scope>NUCLEOTIDE SEQUENCE</scope>
</reference>
<accession>A0A0A9WAF8</accession>
<dbReference type="EMBL" id="GBHO01038840">
    <property type="protein sequence ID" value="JAG04764.1"/>
    <property type="molecule type" value="Transcribed_RNA"/>
</dbReference>
<evidence type="ECO:0000313" key="2">
    <source>
        <dbReference type="EMBL" id="JAG04764.1"/>
    </source>
</evidence>
<evidence type="ECO:0000256" key="1">
    <source>
        <dbReference type="SAM" id="MobiDB-lite"/>
    </source>
</evidence>
<proteinExistence type="predicted"/>
<protein>
    <submittedName>
        <fullName evidence="2">Protein fixC</fullName>
    </submittedName>
</protein>
<gene>
    <name evidence="2" type="primary">fixC</name>
    <name evidence="2" type="ORF">CM83_78848</name>
</gene>
<reference evidence="2" key="2">
    <citation type="submission" date="2014-07" db="EMBL/GenBank/DDBJ databases">
        <authorList>
            <person name="Hull J."/>
        </authorList>
    </citation>
    <scope>NUCLEOTIDE SEQUENCE</scope>
</reference>